<organism evidence="2 3">
    <name type="scientific">Plastoroseomonas hellenica</name>
    <dbReference type="NCBI Taxonomy" id="2687306"/>
    <lineage>
        <taxon>Bacteria</taxon>
        <taxon>Pseudomonadati</taxon>
        <taxon>Pseudomonadota</taxon>
        <taxon>Alphaproteobacteria</taxon>
        <taxon>Acetobacterales</taxon>
        <taxon>Acetobacteraceae</taxon>
        <taxon>Plastoroseomonas</taxon>
    </lineage>
</organism>
<keyword evidence="3" id="KW-1185">Reference proteome</keyword>
<reference evidence="3" key="1">
    <citation type="journal article" date="2021" name="Syst. Appl. Microbiol.">
        <title>Roseomonas hellenica sp. nov., isolated from roots of wild-growing Alkanna tinctoria.</title>
        <authorList>
            <person name="Rat A."/>
            <person name="Naranjo H.D."/>
            <person name="Lebbe L."/>
            <person name="Cnockaert M."/>
            <person name="Krigas N."/>
            <person name="Grigoriadou K."/>
            <person name="Maloupa E."/>
            <person name="Willems A."/>
        </authorList>
    </citation>
    <scope>NUCLEOTIDE SEQUENCE [LARGE SCALE GENOMIC DNA]</scope>
    <source>
        <strain evidence="3">LMG 31523</strain>
    </source>
</reference>
<gene>
    <name evidence="2" type="ORF">GXW71_09350</name>
</gene>
<evidence type="ECO:0000313" key="2">
    <source>
        <dbReference type="EMBL" id="MBR0664556.1"/>
    </source>
</evidence>
<proteinExistence type="predicted"/>
<dbReference type="RefSeq" id="WP_211852223.1">
    <property type="nucleotide sequence ID" value="NZ_JAAGBB010000009.1"/>
</dbReference>
<sequence length="81" mass="8830">MSFVVAILFFLLPFAAFVLWRKRNPDGEPSAAVLIFAAVAVLAAVGFAAWYGLSRREAPGHYVAPHVQDGRIIPGHTEPVR</sequence>
<feature type="transmembrane region" description="Helical" evidence="1">
    <location>
        <begin position="31"/>
        <end position="53"/>
    </location>
</feature>
<keyword evidence="1" id="KW-1133">Transmembrane helix</keyword>
<keyword evidence="1" id="KW-0472">Membrane</keyword>
<dbReference type="Proteomes" id="UP001196870">
    <property type="component" value="Unassembled WGS sequence"/>
</dbReference>
<evidence type="ECO:0000256" key="1">
    <source>
        <dbReference type="SAM" id="Phobius"/>
    </source>
</evidence>
<protein>
    <submittedName>
        <fullName evidence="2">Uncharacterized protein</fullName>
    </submittedName>
</protein>
<dbReference type="EMBL" id="JAAGBB010000009">
    <property type="protein sequence ID" value="MBR0664556.1"/>
    <property type="molecule type" value="Genomic_DNA"/>
</dbReference>
<accession>A0ABS5EW92</accession>
<keyword evidence="1" id="KW-0812">Transmembrane</keyword>
<name>A0ABS5EW92_9PROT</name>
<evidence type="ECO:0000313" key="3">
    <source>
        <dbReference type="Proteomes" id="UP001196870"/>
    </source>
</evidence>
<comment type="caution">
    <text evidence="2">The sequence shown here is derived from an EMBL/GenBank/DDBJ whole genome shotgun (WGS) entry which is preliminary data.</text>
</comment>